<dbReference type="PANTHER" id="PTHR30027">
    <property type="entry name" value="RIBOSOMAL RNA SMALL SUBUNIT METHYLTRANSFERASE E"/>
    <property type="match status" value="1"/>
</dbReference>
<dbReference type="InterPro" id="IPR029026">
    <property type="entry name" value="tRNA_m1G_MTases_N"/>
</dbReference>
<dbReference type="GO" id="GO:0070475">
    <property type="term" value="P:rRNA base methylation"/>
    <property type="evidence" value="ECO:0007669"/>
    <property type="project" value="TreeGrafter"/>
</dbReference>
<keyword evidence="8 12" id="KW-0808">Transferase</keyword>
<comment type="subcellular location">
    <subcellularLocation>
        <location evidence="1 12">Cytoplasm</location>
    </subcellularLocation>
</comment>
<evidence type="ECO:0000313" key="16">
    <source>
        <dbReference type="Proteomes" id="UP000199771"/>
    </source>
</evidence>
<evidence type="ECO:0000313" key="15">
    <source>
        <dbReference type="EMBL" id="SFF39685.1"/>
    </source>
</evidence>
<sequence>MTRIYFETPLAEGTQLALPESAFRHLVQVLRMRQGDAFIAFDGRGGEYEAVLVEVSKRAATAQVRAHRAIERESPLDLALAQCICKGERMDYSLQKAVELGVRRIVPLVSGRSVVRLDEERWARKLAHWRGVIVAACEQSGRTRLPHLEPVQLLAQWLDENRACGERLMLDPQGRYGLRALARPNGPVTLLVGPEGGLGSDELAHARRSGFLGIRIGPRVLRTETAGVAALAALQALWGDWD</sequence>
<evidence type="ECO:0000256" key="4">
    <source>
        <dbReference type="ARBA" id="ARBA00013673"/>
    </source>
</evidence>
<comment type="catalytic activity">
    <reaction evidence="11 12">
        <text>uridine(1498) in 16S rRNA + S-adenosyl-L-methionine = N(3)-methyluridine(1498) in 16S rRNA + S-adenosyl-L-homocysteine + H(+)</text>
        <dbReference type="Rhea" id="RHEA:42920"/>
        <dbReference type="Rhea" id="RHEA-COMP:10283"/>
        <dbReference type="Rhea" id="RHEA-COMP:10284"/>
        <dbReference type="ChEBI" id="CHEBI:15378"/>
        <dbReference type="ChEBI" id="CHEBI:57856"/>
        <dbReference type="ChEBI" id="CHEBI:59789"/>
        <dbReference type="ChEBI" id="CHEBI:65315"/>
        <dbReference type="ChEBI" id="CHEBI:74502"/>
        <dbReference type="EC" id="2.1.1.193"/>
    </reaction>
</comment>
<evidence type="ECO:0000259" key="13">
    <source>
        <dbReference type="Pfam" id="PF04452"/>
    </source>
</evidence>
<dbReference type="GO" id="GO:0005737">
    <property type="term" value="C:cytoplasm"/>
    <property type="evidence" value="ECO:0007669"/>
    <property type="project" value="UniProtKB-SubCell"/>
</dbReference>
<evidence type="ECO:0000259" key="14">
    <source>
        <dbReference type="Pfam" id="PF20260"/>
    </source>
</evidence>
<evidence type="ECO:0000256" key="1">
    <source>
        <dbReference type="ARBA" id="ARBA00004496"/>
    </source>
</evidence>
<evidence type="ECO:0000256" key="7">
    <source>
        <dbReference type="ARBA" id="ARBA00022603"/>
    </source>
</evidence>
<evidence type="ECO:0000256" key="11">
    <source>
        <dbReference type="ARBA" id="ARBA00047944"/>
    </source>
</evidence>
<dbReference type="InterPro" id="IPR046886">
    <property type="entry name" value="RsmE_MTase_dom"/>
</dbReference>
<dbReference type="RefSeq" id="WP_091532269.1">
    <property type="nucleotide sequence ID" value="NZ_FOOC01000003.1"/>
</dbReference>
<dbReference type="GO" id="GO:0070042">
    <property type="term" value="F:rRNA (uridine-N3-)-methyltransferase activity"/>
    <property type="evidence" value="ECO:0007669"/>
    <property type="project" value="TreeGrafter"/>
</dbReference>
<feature type="domain" description="Ribosomal RNA small subunit methyltransferase E methyltransferase" evidence="13">
    <location>
        <begin position="73"/>
        <end position="235"/>
    </location>
</feature>
<feature type="domain" description="Ribosomal RNA small subunit methyltransferase E PUA-like" evidence="14">
    <location>
        <begin position="18"/>
        <end position="64"/>
    </location>
</feature>
<evidence type="ECO:0000256" key="3">
    <source>
        <dbReference type="ARBA" id="ARBA00012328"/>
    </source>
</evidence>
<keyword evidence="16" id="KW-1185">Reference proteome</keyword>
<protein>
    <recommendedName>
        <fullName evidence="4 12">Ribosomal RNA small subunit methyltransferase E</fullName>
        <ecNumber evidence="3 12">2.1.1.193</ecNumber>
    </recommendedName>
</protein>
<keyword evidence="6 12" id="KW-0698">rRNA processing</keyword>
<keyword evidence="5 12" id="KW-0963">Cytoplasm</keyword>
<comment type="similarity">
    <text evidence="2 12">Belongs to the RNA methyltransferase RsmE family.</text>
</comment>
<dbReference type="AlphaFoldDB" id="A0A1I2IBL7"/>
<evidence type="ECO:0000256" key="2">
    <source>
        <dbReference type="ARBA" id="ARBA00005528"/>
    </source>
</evidence>
<dbReference type="InterPro" id="IPR029028">
    <property type="entry name" value="Alpha/beta_knot_MTases"/>
</dbReference>
<keyword evidence="7 12" id="KW-0489">Methyltransferase</keyword>
<dbReference type="PIRSF" id="PIRSF015601">
    <property type="entry name" value="MTase_slr0722"/>
    <property type="match status" value="1"/>
</dbReference>
<dbReference type="OrthoDB" id="9815641at2"/>
<reference evidence="15 16" key="1">
    <citation type="submission" date="2016-10" db="EMBL/GenBank/DDBJ databases">
        <authorList>
            <person name="de Groot N.N."/>
        </authorList>
    </citation>
    <scope>NUCLEOTIDE SEQUENCE [LARGE SCALE GENOMIC DNA]</scope>
    <source>
        <strain evidence="15 16">DSM 23609</strain>
    </source>
</reference>
<dbReference type="EMBL" id="FOOC01000003">
    <property type="protein sequence ID" value="SFF39685.1"/>
    <property type="molecule type" value="Genomic_DNA"/>
</dbReference>
<keyword evidence="9 12" id="KW-0949">S-adenosyl-L-methionine</keyword>
<proteinExistence type="inferred from homology"/>
<dbReference type="SUPFAM" id="SSF88697">
    <property type="entry name" value="PUA domain-like"/>
    <property type="match status" value="1"/>
</dbReference>
<dbReference type="NCBIfam" id="TIGR00046">
    <property type="entry name" value="RsmE family RNA methyltransferase"/>
    <property type="match status" value="1"/>
</dbReference>
<dbReference type="Proteomes" id="UP000199771">
    <property type="component" value="Unassembled WGS sequence"/>
</dbReference>
<gene>
    <name evidence="15" type="ORF">SAMN04488120_103195</name>
</gene>
<dbReference type="Gene3D" id="2.40.240.20">
    <property type="entry name" value="Hypothetical PUA domain-like, domain 1"/>
    <property type="match status" value="1"/>
</dbReference>
<dbReference type="InterPro" id="IPR006700">
    <property type="entry name" value="RsmE"/>
</dbReference>
<dbReference type="Pfam" id="PF20260">
    <property type="entry name" value="PUA_4"/>
    <property type="match status" value="1"/>
</dbReference>
<dbReference type="SUPFAM" id="SSF75217">
    <property type="entry name" value="alpha/beta knot"/>
    <property type="match status" value="1"/>
</dbReference>
<evidence type="ECO:0000256" key="6">
    <source>
        <dbReference type="ARBA" id="ARBA00022552"/>
    </source>
</evidence>
<dbReference type="NCBIfam" id="NF008692">
    <property type="entry name" value="PRK11713.1-5"/>
    <property type="match status" value="1"/>
</dbReference>
<evidence type="ECO:0000256" key="8">
    <source>
        <dbReference type="ARBA" id="ARBA00022679"/>
    </source>
</evidence>
<dbReference type="InterPro" id="IPR046887">
    <property type="entry name" value="RsmE_PUA-like"/>
</dbReference>
<dbReference type="Pfam" id="PF04452">
    <property type="entry name" value="Methyltrans_RNA"/>
    <property type="match status" value="1"/>
</dbReference>
<dbReference type="CDD" id="cd18084">
    <property type="entry name" value="RsmE-like"/>
    <property type="match status" value="1"/>
</dbReference>
<dbReference type="InterPro" id="IPR015947">
    <property type="entry name" value="PUA-like_sf"/>
</dbReference>
<evidence type="ECO:0000256" key="9">
    <source>
        <dbReference type="ARBA" id="ARBA00022691"/>
    </source>
</evidence>
<dbReference type="STRING" id="1076937.SAMN04488120_103195"/>
<evidence type="ECO:0000256" key="5">
    <source>
        <dbReference type="ARBA" id="ARBA00022490"/>
    </source>
</evidence>
<comment type="function">
    <text evidence="10 12">Specifically methylates the N3 position of the uracil ring of uridine 1498 (m3U1498) in 16S rRNA. Acts on the fully assembled 30S ribosomal subunit.</text>
</comment>
<dbReference type="EC" id="2.1.1.193" evidence="3 12"/>
<dbReference type="PANTHER" id="PTHR30027:SF3">
    <property type="entry name" value="16S RRNA (URACIL(1498)-N(3))-METHYLTRANSFERASE"/>
    <property type="match status" value="1"/>
</dbReference>
<organism evidence="15 16">
    <name type="scientific">Fontimonas thermophila</name>
    <dbReference type="NCBI Taxonomy" id="1076937"/>
    <lineage>
        <taxon>Bacteria</taxon>
        <taxon>Pseudomonadati</taxon>
        <taxon>Pseudomonadota</taxon>
        <taxon>Gammaproteobacteria</taxon>
        <taxon>Nevskiales</taxon>
        <taxon>Nevskiaceae</taxon>
        <taxon>Fontimonas</taxon>
    </lineage>
</organism>
<evidence type="ECO:0000256" key="12">
    <source>
        <dbReference type="PIRNR" id="PIRNR015601"/>
    </source>
</evidence>
<accession>A0A1I2IBL7</accession>
<evidence type="ECO:0000256" key="10">
    <source>
        <dbReference type="ARBA" id="ARBA00025699"/>
    </source>
</evidence>
<dbReference type="Gene3D" id="3.40.1280.10">
    <property type="match status" value="1"/>
</dbReference>
<name>A0A1I2IBL7_9GAMM</name>